<dbReference type="STRING" id="1555112.LIP_1945"/>
<keyword evidence="5" id="KW-0813">Transport</keyword>
<keyword evidence="4 5" id="KW-0472">Membrane</keyword>
<proteinExistence type="inferred from homology"/>
<feature type="domain" description="ABC transmembrane type-1" evidence="6">
    <location>
        <begin position="60"/>
        <end position="247"/>
    </location>
</feature>
<dbReference type="RefSeq" id="WP_082726077.1">
    <property type="nucleotide sequence ID" value="NZ_AP014924.1"/>
</dbReference>
<dbReference type="SUPFAM" id="SSF161098">
    <property type="entry name" value="MetI-like"/>
    <property type="match status" value="1"/>
</dbReference>
<dbReference type="OrthoDB" id="9815602at2"/>
<dbReference type="AlphaFoldDB" id="A0A0K2SKZ1"/>
<feature type="transmembrane region" description="Helical" evidence="5">
    <location>
        <begin position="99"/>
        <end position="120"/>
    </location>
</feature>
<feature type="transmembrane region" description="Helical" evidence="5">
    <location>
        <begin position="126"/>
        <end position="145"/>
    </location>
</feature>
<evidence type="ECO:0000256" key="5">
    <source>
        <dbReference type="RuleBase" id="RU363032"/>
    </source>
</evidence>
<dbReference type="Pfam" id="PF09084">
    <property type="entry name" value="NMT1"/>
    <property type="match status" value="1"/>
</dbReference>
<reference evidence="8" key="1">
    <citation type="submission" date="2015-07" db="EMBL/GenBank/DDBJ databases">
        <title>Complete genome sequence and phylogenetic analysis of Limnochorda pilosa.</title>
        <authorList>
            <person name="Watanabe M."/>
            <person name="Kojima H."/>
            <person name="Fukui M."/>
        </authorList>
    </citation>
    <scope>NUCLEOTIDE SEQUENCE [LARGE SCALE GENOMIC DNA]</scope>
    <source>
        <strain evidence="8">HC45</strain>
    </source>
</reference>
<feature type="transmembrane region" description="Helical" evidence="5">
    <location>
        <begin position="178"/>
        <end position="202"/>
    </location>
</feature>
<keyword evidence="8" id="KW-1185">Reference proteome</keyword>
<feature type="transmembrane region" description="Helical" evidence="5">
    <location>
        <begin position="222"/>
        <end position="248"/>
    </location>
</feature>
<evidence type="ECO:0000256" key="2">
    <source>
        <dbReference type="ARBA" id="ARBA00022692"/>
    </source>
</evidence>
<dbReference type="CDD" id="cd06261">
    <property type="entry name" value="TM_PBP2"/>
    <property type="match status" value="1"/>
</dbReference>
<dbReference type="InterPro" id="IPR000515">
    <property type="entry name" value="MetI-like"/>
</dbReference>
<keyword evidence="3 5" id="KW-1133">Transmembrane helix</keyword>
<organism evidence="7 8">
    <name type="scientific">Limnochorda pilosa</name>
    <dbReference type="NCBI Taxonomy" id="1555112"/>
    <lineage>
        <taxon>Bacteria</taxon>
        <taxon>Bacillati</taxon>
        <taxon>Bacillota</taxon>
        <taxon>Limnochordia</taxon>
        <taxon>Limnochordales</taxon>
        <taxon>Limnochordaceae</taxon>
        <taxon>Limnochorda</taxon>
    </lineage>
</organism>
<evidence type="ECO:0000313" key="7">
    <source>
        <dbReference type="EMBL" id="BAS27786.1"/>
    </source>
</evidence>
<evidence type="ECO:0000256" key="4">
    <source>
        <dbReference type="ARBA" id="ARBA00023136"/>
    </source>
</evidence>
<dbReference type="Gene3D" id="3.40.190.10">
    <property type="entry name" value="Periplasmic binding protein-like II"/>
    <property type="match status" value="2"/>
</dbReference>
<sequence>MIRWRIHASRWAAPGLGLAAGLLAWEGGVRLWQVPPWLLPTPSEIGRELAASAALMLPHLQVTLVEALLGLVLAVVVGLTLAIGIHVSPLLARVLEPWLVASQTVPVVALAPVLTVWFGYTLLPKVLVVAILCFFPVVVNTVDGLRGTDPDYLRLMRTLRLGHWVTFREVELPNALPYFFSGLRLAAAWSVVGAIFGEWVGTDEGMGYLMIRAISQFQTSRLFGAIALLSAAGFALFALTRLVEYLSLPWLRSHEEASRHGSRPSGRHALLAVGVAGLLTVGFPGPLDLPHAEAASPSGAPEKVDVILDWQPNADHVGIYAARAMGAFEDEGLQVALRVPADPSAALTQVAAGRSDLAITYAPELLQARSQGIPVVSVMELVQRPLNSVISLVEAGIRRPADLAGRTVGVPGTVDTDAILRSILVHDGVDPGQVRAINVGYDLIPALLSRRVDAIVGGFWNVEGVEVELLGFDPRVIHVEEWGVPNNPALILATSEQTLARRGDVLRRFLRALSRGYETVVADPAQGARHLLDQNPDLDRELARRGIELLAPVLLDPATGRPGLHDLEEWRAFAAWMVEMGLLPGLVNVDEAVTNRLLDPEG</sequence>
<protein>
    <recommendedName>
        <fullName evidence="6">ABC transmembrane type-1 domain-containing protein</fullName>
    </recommendedName>
</protein>
<name>A0A0K2SKZ1_LIMPI</name>
<dbReference type="InterPro" id="IPR027939">
    <property type="entry name" value="NMT1/THI5"/>
</dbReference>
<dbReference type="GO" id="GO:0005886">
    <property type="term" value="C:plasma membrane"/>
    <property type="evidence" value="ECO:0007669"/>
    <property type="project" value="UniProtKB-SubCell"/>
</dbReference>
<feature type="transmembrane region" description="Helical" evidence="5">
    <location>
        <begin position="67"/>
        <end position="87"/>
    </location>
</feature>
<dbReference type="Proteomes" id="UP000065807">
    <property type="component" value="Chromosome"/>
</dbReference>
<dbReference type="InterPro" id="IPR015168">
    <property type="entry name" value="SsuA/THI5"/>
</dbReference>
<dbReference type="GO" id="GO:0009228">
    <property type="term" value="P:thiamine biosynthetic process"/>
    <property type="evidence" value="ECO:0007669"/>
    <property type="project" value="InterPro"/>
</dbReference>
<accession>A0A0K2SKZ1</accession>
<comment type="subcellular location">
    <subcellularLocation>
        <location evidence="5">Cell membrane</location>
        <topology evidence="5">Multi-pass membrane protein</topology>
    </subcellularLocation>
    <subcellularLocation>
        <location evidence="1">Membrane</location>
        <topology evidence="1">Multi-pass membrane protein</topology>
    </subcellularLocation>
</comment>
<dbReference type="Pfam" id="PF00528">
    <property type="entry name" value="BPD_transp_1"/>
    <property type="match status" value="1"/>
</dbReference>
<evidence type="ECO:0000256" key="3">
    <source>
        <dbReference type="ARBA" id="ARBA00022989"/>
    </source>
</evidence>
<dbReference type="Gene3D" id="1.10.3720.10">
    <property type="entry name" value="MetI-like"/>
    <property type="match status" value="1"/>
</dbReference>
<dbReference type="PROSITE" id="PS50928">
    <property type="entry name" value="ABC_TM1"/>
    <property type="match status" value="1"/>
</dbReference>
<evidence type="ECO:0000259" key="6">
    <source>
        <dbReference type="PROSITE" id="PS50928"/>
    </source>
</evidence>
<reference evidence="8" key="2">
    <citation type="journal article" date="2016" name="Int. J. Syst. Evol. Microbiol.">
        <title>Complete genome sequence and cell structure of Limnochorda pilosa, a Gram-negative spore-former within the phylum Firmicutes.</title>
        <authorList>
            <person name="Watanabe M."/>
            <person name="Kojima H."/>
            <person name="Fukui M."/>
        </authorList>
    </citation>
    <scope>NUCLEOTIDE SEQUENCE [LARGE SCALE GENOMIC DNA]</scope>
    <source>
        <strain evidence="8">HC45</strain>
    </source>
</reference>
<dbReference type="KEGG" id="lpil:LIP_1945"/>
<comment type="similarity">
    <text evidence="5">Belongs to the binding-protein-dependent transport system permease family.</text>
</comment>
<keyword evidence="2 5" id="KW-0812">Transmembrane</keyword>
<dbReference type="EMBL" id="AP014924">
    <property type="protein sequence ID" value="BAS27786.1"/>
    <property type="molecule type" value="Genomic_DNA"/>
</dbReference>
<dbReference type="InterPro" id="IPR035906">
    <property type="entry name" value="MetI-like_sf"/>
</dbReference>
<dbReference type="SUPFAM" id="SSF53850">
    <property type="entry name" value="Periplasmic binding protein-like II"/>
    <property type="match status" value="1"/>
</dbReference>
<dbReference type="PANTHER" id="PTHR31528:SF3">
    <property type="entry name" value="THIAMINE BIOSYNTHESIS PROTEIN HI_0357-RELATED"/>
    <property type="match status" value="1"/>
</dbReference>
<gene>
    <name evidence="7" type="ORF">LIP_1945</name>
</gene>
<dbReference type="PANTHER" id="PTHR31528">
    <property type="entry name" value="4-AMINO-5-HYDROXYMETHYL-2-METHYLPYRIMIDINE PHOSPHATE SYNTHASE THI11-RELATED"/>
    <property type="match status" value="1"/>
</dbReference>
<dbReference type="GO" id="GO:0055085">
    <property type="term" value="P:transmembrane transport"/>
    <property type="evidence" value="ECO:0007669"/>
    <property type="project" value="InterPro"/>
</dbReference>
<evidence type="ECO:0000313" key="8">
    <source>
        <dbReference type="Proteomes" id="UP000065807"/>
    </source>
</evidence>
<evidence type="ECO:0000256" key="1">
    <source>
        <dbReference type="ARBA" id="ARBA00004141"/>
    </source>
</evidence>